<feature type="signal peptide" evidence="1">
    <location>
        <begin position="1"/>
        <end position="20"/>
    </location>
</feature>
<comment type="caution">
    <text evidence="2">The sequence shown here is derived from an EMBL/GenBank/DDBJ whole genome shotgun (WGS) entry which is preliminary data.</text>
</comment>
<protein>
    <submittedName>
        <fullName evidence="2">Carboxypeptidase-like protein</fullName>
    </submittedName>
</protein>
<keyword evidence="1" id="KW-0732">Signal</keyword>
<reference evidence="2 3" key="1">
    <citation type="submission" date="2018-10" db="EMBL/GenBank/DDBJ databases">
        <title>Genomic Encyclopedia of Archaeal and Bacterial Type Strains, Phase II (KMG-II): from individual species to whole genera.</title>
        <authorList>
            <person name="Goeker M."/>
        </authorList>
    </citation>
    <scope>NUCLEOTIDE SEQUENCE [LARGE SCALE GENOMIC DNA]</scope>
    <source>
        <strain evidence="2 3">DSM 25230</strain>
    </source>
</reference>
<keyword evidence="2" id="KW-0645">Protease</keyword>
<dbReference type="AlphaFoldDB" id="A0A495DSG9"/>
<accession>A0A495DSG9</accession>
<evidence type="ECO:0000313" key="2">
    <source>
        <dbReference type="EMBL" id="RKR06957.1"/>
    </source>
</evidence>
<keyword evidence="2" id="KW-0378">Hydrolase</keyword>
<dbReference type="Proteomes" id="UP000269412">
    <property type="component" value="Unassembled WGS sequence"/>
</dbReference>
<dbReference type="GO" id="GO:0004180">
    <property type="term" value="F:carboxypeptidase activity"/>
    <property type="evidence" value="ECO:0007669"/>
    <property type="project" value="UniProtKB-KW"/>
</dbReference>
<evidence type="ECO:0000313" key="3">
    <source>
        <dbReference type="Proteomes" id="UP000269412"/>
    </source>
</evidence>
<name>A0A495DSG9_9FLAO</name>
<organism evidence="2 3">
    <name type="scientific">Maribacter vaceletii</name>
    <dbReference type="NCBI Taxonomy" id="1206816"/>
    <lineage>
        <taxon>Bacteria</taxon>
        <taxon>Pseudomonadati</taxon>
        <taxon>Bacteroidota</taxon>
        <taxon>Flavobacteriia</taxon>
        <taxon>Flavobacteriales</taxon>
        <taxon>Flavobacteriaceae</taxon>
        <taxon>Maribacter</taxon>
    </lineage>
</organism>
<gene>
    <name evidence="2" type="ORF">CLV91_3185</name>
</gene>
<keyword evidence="2" id="KW-0121">Carboxypeptidase</keyword>
<dbReference type="Pfam" id="PF13715">
    <property type="entry name" value="CarbopepD_reg_2"/>
    <property type="match status" value="1"/>
</dbReference>
<dbReference type="OrthoDB" id="1427655at2"/>
<dbReference type="RefSeq" id="WP_121069180.1">
    <property type="nucleotide sequence ID" value="NZ_RBIQ01000013.1"/>
</dbReference>
<sequence>MQKNKLLFILVVGMASMAEAQTPFSKEIEGKVVSKNEDVAAVHVQNISTQRATITDLNGYFTIKATVNDTLVISAVQFKRKEIVVSTDMLQSSLLQIPLEDSLTQLDEVVVMPYNLSGDISKDLNTLKTEEVVTASTLELPNAYVKPISKAERELFEATTGGGIPLNPIINGISGRTKMLKNRIKRNEKYERTQRVRAFYADSLITSDLKIPEVKIADFMYFCEVDTTFSSVVDTHDHLKIWEFLRKKSIAYRKNNYLD</sequence>
<dbReference type="InterPro" id="IPR008969">
    <property type="entry name" value="CarboxyPept-like_regulatory"/>
</dbReference>
<proteinExistence type="predicted"/>
<keyword evidence="3" id="KW-1185">Reference proteome</keyword>
<evidence type="ECO:0000256" key="1">
    <source>
        <dbReference type="SAM" id="SignalP"/>
    </source>
</evidence>
<feature type="chain" id="PRO_5019739317" evidence="1">
    <location>
        <begin position="21"/>
        <end position="259"/>
    </location>
</feature>
<dbReference type="EMBL" id="RBIQ01000013">
    <property type="protein sequence ID" value="RKR06957.1"/>
    <property type="molecule type" value="Genomic_DNA"/>
</dbReference>
<dbReference type="SUPFAM" id="SSF49464">
    <property type="entry name" value="Carboxypeptidase regulatory domain-like"/>
    <property type="match status" value="1"/>
</dbReference>